<dbReference type="InterPro" id="IPR046198">
    <property type="entry name" value="DUF6230"/>
</dbReference>
<feature type="region of interest" description="Disordered" evidence="1">
    <location>
        <begin position="126"/>
        <end position="151"/>
    </location>
</feature>
<dbReference type="Proteomes" id="UP001445472">
    <property type="component" value="Unassembled WGS sequence"/>
</dbReference>
<evidence type="ECO:0000256" key="2">
    <source>
        <dbReference type="SAM" id="SignalP"/>
    </source>
</evidence>
<feature type="signal peptide" evidence="2">
    <location>
        <begin position="1"/>
        <end position="21"/>
    </location>
</feature>
<proteinExistence type="predicted"/>
<comment type="caution">
    <text evidence="3">The sequence shown here is derived from an EMBL/GenBank/DDBJ whole genome shotgun (WGS) entry which is preliminary data.</text>
</comment>
<sequence length="185" mass="19083">MLPSLAASAALLVAVAEGALAASFLISNQKFKVTAERIEVTGAIQYGAFDKRYDGKIVPVTVAGAAHSTSYGVCQSTVQHIPLIGKVTVRVTAKRVTTHDSYSDVIQAHQGTVTTKNSRTGIAAGVATKGPGVRPGDNVAPTSAAQESDSSVVTDSRSIVVATSARVTQTSGSSTRIYKGVNECF</sequence>
<gene>
    <name evidence="3" type="ORF">ABT276_01940</name>
</gene>
<reference evidence="3 4" key="1">
    <citation type="submission" date="2024-06" db="EMBL/GenBank/DDBJ databases">
        <title>The Natural Products Discovery Center: Release of the First 8490 Sequenced Strains for Exploring Actinobacteria Biosynthetic Diversity.</title>
        <authorList>
            <person name="Kalkreuter E."/>
            <person name="Kautsar S.A."/>
            <person name="Yang D."/>
            <person name="Bader C.D."/>
            <person name="Teijaro C.N."/>
            <person name="Fluegel L."/>
            <person name="Davis C.M."/>
            <person name="Simpson J.R."/>
            <person name="Lauterbach L."/>
            <person name="Steele A.D."/>
            <person name="Gui C."/>
            <person name="Meng S."/>
            <person name="Li G."/>
            <person name="Viehrig K."/>
            <person name="Ye F."/>
            <person name="Su P."/>
            <person name="Kiefer A.F."/>
            <person name="Nichols A."/>
            <person name="Cepeda A.J."/>
            <person name="Yan W."/>
            <person name="Fan B."/>
            <person name="Jiang Y."/>
            <person name="Adhikari A."/>
            <person name="Zheng C.-J."/>
            <person name="Schuster L."/>
            <person name="Cowan T.M."/>
            <person name="Smanski M.J."/>
            <person name="Chevrette M.G."/>
            <person name="De Carvalho L.P.S."/>
            <person name="Shen B."/>
        </authorList>
    </citation>
    <scope>NUCLEOTIDE SEQUENCE [LARGE SCALE GENOMIC DNA]</scope>
    <source>
        <strain evidence="3 4">NPDC000837</strain>
    </source>
</reference>
<keyword evidence="2" id="KW-0732">Signal</keyword>
<evidence type="ECO:0000256" key="1">
    <source>
        <dbReference type="SAM" id="MobiDB-lite"/>
    </source>
</evidence>
<feature type="compositionally biased region" description="Polar residues" evidence="1">
    <location>
        <begin position="140"/>
        <end position="151"/>
    </location>
</feature>
<accession>A0ABV1UNG0</accession>
<evidence type="ECO:0000313" key="4">
    <source>
        <dbReference type="Proteomes" id="UP001445472"/>
    </source>
</evidence>
<evidence type="ECO:0000313" key="3">
    <source>
        <dbReference type="EMBL" id="MER6612177.1"/>
    </source>
</evidence>
<protein>
    <submittedName>
        <fullName evidence="3">DUF6230 family protein</fullName>
    </submittedName>
</protein>
<dbReference type="EMBL" id="JBEPBX010000001">
    <property type="protein sequence ID" value="MER6612177.1"/>
    <property type="molecule type" value="Genomic_DNA"/>
</dbReference>
<feature type="chain" id="PRO_5046396312" evidence="2">
    <location>
        <begin position="22"/>
        <end position="185"/>
    </location>
</feature>
<dbReference type="RefSeq" id="WP_100105557.1">
    <property type="nucleotide sequence ID" value="NZ_JBEPBX010000001.1"/>
</dbReference>
<name>A0ABV1UNG0_9ACTN</name>
<organism evidence="3 4">
    <name type="scientific">Streptomyces xantholiticus</name>
    <dbReference type="NCBI Taxonomy" id="68285"/>
    <lineage>
        <taxon>Bacteria</taxon>
        <taxon>Bacillati</taxon>
        <taxon>Actinomycetota</taxon>
        <taxon>Actinomycetes</taxon>
        <taxon>Kitasatosporales</taxon>
        <taxon>Streptomycetaceae</taxon>
        <taxon>Streptomyces</taxon>
    </lineage>
</organism>
<keyword evidence="4" id="KW-1185">Reference proteome</keyword>
<dbReference type="Pfam" id="PF19741">
    <property type="entry name" value="DUF6230"/>
    <property type="match status" value="1"/>
</dbReference>